<proteinExistence type="predicted"/>
<name>A0A0F9CU54_9ZZZZ</name>
<comment type="caution">
    <text evidence="2">The sequence shown here is derived from an EMBL/GenBank/DDBJ whole genome shotgun (WGS) entry which is preliminary data.</text>
</comment>
<keyword evidence="1" id="KW-0472">Membrane</keyword>
<dbReference type="EMBL" id="LAZR01042577">
    <property type="protein sequence ID" value="KKL09196.1"/>
    <property type="molecule type" value="Genomic_DNA"/>
</dbReference>
<keyword evidence="1" id="KW-1133">Transmembrane helix</keyword>
<accession>A0A0F9CU54</accession>
<dbReference type="InterPro" id="IPR013783">
    <property type="entry name" value="Ig-like_fold"/>
</dbReference>
<dbReference type="AlphaFoldDB" id="A0A0F9CU54"/>
<evidence type="ECO:0000256" key="1">
    <source>
        <dbReference type="SAM" id="Phobius"/>
    </source>
</evidence>
<evidence type="ECO:0008006" key="3">
    <source>
        <dbReference type="Google" id="ProtNLM"/>
    </source>
</evidence>
<keyword evidence="1" id="KW-0812">Transmembrane</keyword>
<organism evidence="2">
    <name type="scientific">marine sediment metagenome</name>
    <dbReference type="NCBI Taxonomy" id="412755"/>
    <lineage>
        <taxon>unclassified sequences</taxon>
        <taxon>metagenomes</taxon>
        <taxon>ecological metagenomes</taxon>
    </lineage>
</organism>
<evidence type="ECO:0000313" key="2">
    <source>
        <dbReference type="EMBL" id="KKL09196.1"/>
    </source>
</evidence>
<feature type="non-terminal residue" evidence="2">
    <location>
        <position position="1"/>
    </location>
</feature>
<sequence>SDSYELYINNTLYKDKITDNSYVMNNLETNDYKMFVTAINEEGQYNSNEVVIIVRRIPSSFSLTTDVTTPDNDGTFELSWTKSLYASYYVLYNSSSFISEINASLLILYNFTPSLDLPTYRYSLSDLNNGTYYYKIIAFNDYGNFSTNCTQITVSITATTQEPEDGGGEGFIFPLEVVVPFIIFIGLLGILVFVYIKRKKA</sequence>
<reference evidence="2" key="1">
    <citation type="journal article" date="2015" name="Nature">
        <title>Complex archaea that bridge the gap between prokaryotes and eukaryotes.</title>
        <authorList>
            <person name="Spang A."/>
            <person name="Saw J.H."/>
            <person name="Jorgensen S.L."/>
            <person name="Zaremba-Niedzwiedzka K."/>
            <person name="Martijn J."/>
            <person name="Lind A.E."/>
            <person name="van Eijk R."/>
            <person name="Schleper C."/>
            <person name="Guy L."/>
            <person name="Ettema T.J."/>
        </authorList>
    </citation>
    <scope>NUCLEOTIDE SEQUENCE</scope>
</reference>
<protein>
    <recommendedName>
        <fullName evidence="3">Fibronectin type-III domain-containing protein</fullName>
    </recommendedName>
</protein>
<gene>
    <name evidence="2" type="ORF">LCGC14_2568260</name>
</gene>
<feature type="transmembrane region" description="Helical" evidence="1">
    <location>
        <begin position="177"/>
        <end position="196"/>
    </location>
</feature>
<dbReference type="Gene3D" id="2.60.40.10">
    <property type="entry name" value="Immunoglobulins"/>
    <property type="match status" value="1"/>
</dbReference>